<dbReference type="InterPro" id="IPR026893">
    <property type="entry name" value="Tyr/Ser_Pase_IphP-type"/>
</dbReference>
<dbReference type="PANTHER" id="PTHR31126">
    <property type="entry name" value="TYROSINE-PROTEIN PHOSPHATASE"/>
    <property type="match status" value="1"/>
</dbReference>
<dbReference type="Proteomes" id="UP000002484">
    <property type="component" value="Chromosome"/>
</dbReference>
<dbReference type="PANTHER" id="PTHR31126:SF1">
    <property type="entry name" value="TYROSINE SPECIFIC PROTEIN PHOSPHATASES DOMAIN-CONTAINING PROTEIN"/>
    <property type="match status" value="1"/>
</dbReference>
<dbReference type="InterPro" id="IPR016130">
    <property type="entry name" value="Tyr_Pase_AS"/>
</dbReference>
<feature type="domain" description="Tyrosine specific protein phosphatases" evidence="2">
    <location>
        <begin position="170"/>
        <end position="206"/>
    </location>
</feature>
<sequence>MTLDLEDTPGLGTAGLDSAADADRVLRLAGSLNLRDVGDYRAADGRRVRRRTLLRSAAMHGLGDQARAVFAQLGVRTVVDLREAQEAAHEPDALGRLPITTRWIPIFSDGTGTSSLPTVVPATSGDAPAAGDNAPGSGAAAAEGARTAQAAGAGMTLASIYDFILDGKGDRLTAAVLALAEPGALPAIVHCSAGKDRTGLTIMLVLDLLGVPDEVIARDYALTAELLGDEAQAAIRRLSASAAGGDPDNLPSDLMSSPPELILTALARVRASHGSARGYLLAHGATDEALDALAEALLVTDSPATTDGDAATDTPLDHDPA</sequence>
<gene>
    <name evidence="3" type="ordered locus">FraEuI1c_4701</name>
</gene>
<keyword evidence="4" id="KW-1185">Reference proteome</keyword>
<dbReference type="InterPro" id="IPR029021">
    <property type="entry name" value="Prot-tyrosine_phosphatase-like"/>
</dbReference>
<dbReference type="PROSITE" id="PS00383">
    <property type="entry name" value="TYR_PHOSPHATASE_1"/>
    <property type="match status" value="1"/>
</dbReference>
<evidence type="ECO:0000313" key="3">
    <source>
        <dbReference type="EMBL" id="ADP82692.1"/>
    </source>
</evidence>
<protein>
    <submittedName>
        <fullName evidence="3">Protein tyrosine/serine phosphatase</fullName>
    </submittedName>
</protein>
<dbReference type="KEGG" id="fri:FraEuI1c_4701"/>
<dbReference type="Gene3D" id="3.90.190.10">
    <property type="entry name" value="Protein tyrosine phosphatase superfamily"/>
    <property type="match status" value="1"/>
</dbReference>
<dbReference type="EMBL" id="CP002299">
    <property type="protein sequence ID" value="ADP82692.1"/>
    <property type="molecule type" value="Genomic_DNA"/>
</dbReference>
<evidence type="ECO:0000313" key="4">
    <source>
        <dbReference type="Proteomes" id="UP000002484"/>
    </source>
</evidence>
<dbReference type="SUPFAM" id="SSF52799">
    <property type="entry name" value="(Phosphotyrosine protein) phosphatases II"/>
    <property type="match status" value="2"/>
</dbReference>
<dbReference type="HOGENOM" id="CLU_057546_3_0_11"/>
<proteinExistence type="inferred from homology"/>
<accession>E3IY94</accession>
<reference evidence="3 4" key="1">
    <citation type="submission" date="2010-10" db="EMBL/GenBank/DDBJ databases">
        <title>Complete sequence of Frankia sp. EuI1c.</title>
        <authorList>
            <consortium name="US DOE Joint Genome Institute"/>
            <person name="Lucas S."/>
            <person name="Copeland A."/>
            <person name="Lapidus A."/>
            <person name="Cheng J.-F."/>
            <person name="Bruce D."/>
            <person name="Goodwin L."/>
            <person name="Pitluck S."/>
            <person name="Chertkov O."/>
            <person name="Detter J.C."/>
            <person name="Han C."/>
            <person name="Tapia R."/>
            <person name="Land M."/>
            <person name="Hauser L."/>
            <person name="Jeffries C."/>
            <person name="Kyrpides N."/>
            <person name="Ivanova N."/>
            <person name="Mikhailova N."/>
            <person name="Beauchemin N."/>
            <person name="Sen A."/>
            <person name="Sur S.A."/>
            <person name="Gtari M."/>
            <person name="Wall L."/>
            <person name="Tisa L."/>
            <person name="Woyke T."/>
        </authorList>
    </citation>
    <scope>NUCLEOTIDE SEQUENCE [LARGE SCALE GENOMIC DNA]</scope>
    <source>
        <strain evidence="4">DSM 45817 / CECT 9037 / EuI1c</strain>
    </source>
</reference>
<dbReference type="InterPro" id="IPR000387">
    <property type="entry name" value="Tyr_Pase_dom"/>
</dbReference>
<dbReference type="InParanoid" id="E3IY94"/>
<dbReference type="GO" id="GO:0004721">
    <property type="term" value="F:phosphoprotein phosphatase activity"/>
    <property type="evidence" value="ECO:0007669"/>
    <property type="project" value="InterPro"/>
</dbReference>
<name>E3IY94_PSEI1</name>
<evidence type="ECO:0000256" key="1">
    <source>
        <dbReference type="ARBA" id="ARBA00009580"/>
    </source>
</evidence>
<dbReference type="RefSeq" id="WP_013425810.1">
    <property type="nucleotide sequence ID" value="NC_014666.1"/>
</dbReference>
<organism evidence="3 4">
    <name type="scientific">Pseudofrankia inefficax (strain DSM 45817 / CECT 9037 / DDB 130130 / EuI1c)</name>
    <name type="common">Frankia inefficax</name>
    <dbReference type="NCBI Taxonomy" id="298654"/>
    <lineage>
        <taxon>Bacteria</taxon>
        <taxon>Bacillati</taxon>
        <taxon>Actinomycetota</taxon>
        <taxon>Actinomycetes</taxon>
        <taxon>Frankiales</taxon>
        <taxon>Frankiaceae</taxon>
        <taxon>Pseudofrankia</taxon>
    </lineage>
</organism>
<dbReference type="PROSITE" id="PS50056">
    <property type="entry name" value="TYR_PHOSPHATASE_2"/>
    <property type="match status" value="1"/>
</dbReference>
<dbReference type="eggNOG" id="COG2365">
    <property type="taxonomic scope" value="Bacteria"/>
</dbReference>
<dbReference type="AlphaFoldDB" id="E3IY94"/>
<dbReference type="OrthoDB" id="1188001at2"/>
<evidence type="ECO:0000259" key="2">
    <source>
        <dbReference type="PROSITE" id="PS50056"/>
    </source>
</evidence>
<dbReference type="Pfam" id="PF13350">
    <property type="entry name" value="Y_phosphatase3"/>
    <property type="match status" value="1"/>
</dbReference>
<comment type="similarity">
    <text evidence="1">Belongs to the protein-tyrosine phosphatase family.</text>
</comment>
<dbReference type="STRING" id="298654.FraEuI1c_4701"/>